<keyword evidence="5" id="KW-1185">Reference proteome</keyword>
<evidence type="ECO:0000256" key="2">
    <source>
        <dbReference type="SAM" id="MobiDB-lite"/>
    </source>
</evidence>
<sequence length="792" mass="89874">MRRFLYKLKYDTKGAVTIFFVMIIALVFAFNAVLIDYARIMSAEQQSEYALQSAVRSAMASYDNDLRDYGLFGVDGNAIESEYQDLLETNIEATSNDEAFSFTDPNVESASIDFSRELADKDILEHQILEEMKYKAPVEIAKELIEKFSFLTTAVKETSAFVDAAEKIQDDFEEREELLDETEETYDKVLSDLETFKLNLTNSEYSVYPNVNYYRDIVHHYNTYSQTDSNINELQNEINNKNSNNETIDEQLSDLRDELEDLEEDLEKVKSGEELDPPKTAEELEEEIEDKEDEIEEKEQQISDNEQTVSDNEEEIEELEQNAEIFKEQAEQKISDMEELANSIVNSVKDIQEKMNTASDLNDSIQEIVDTAGNNAEENYGQAEENLIDGPPEGVNSVDDVSQEISENSRKLQDYPYDSEFFEQIISATDDAVSKIETLPELFENINIDDTTTSNLENIRTEALEMVQNGEEGVNSGSDKLSEDRKEFENELDQPKEDLEEEAENLNDEMEELLNDAENITDDVGVYQELQGLVDKYNAYVSESDGDIPELDLGEDAKGSASSAMDIVDSIFSGIGSILADARDKLYINEYVLLYFESAEPTGITNYSDFLFENREVEYILYGQHTAGANYSMALGQLFAIRFAIRFVDAFTQEWVRSAGHPLLVFIAALSYALSFSTKDVNDMASGASTPLLNKKLTPKDKLPMVYHDYLRLFMFLNPLSDARFKRIMAVIDKKTGVDLTERQTYVKGSLETSERLIFVPQVADMLNLVGVLDGQAEDGKFVFGKEAHFSY</sequence>
<accession>A0A5Q2TJB3</accession>
<feature type="transmembrane region" description="Helical" evidence="3">
    <location>
        <begin position="12"/>
        <end position="35"/>
    </location>
</feature>
<organism evidence="4 5">
    <name type="scientific">Gracilibacillus salitolerans</name>
    <dbReference type="NCBI Taxonomy" id="2663022"/>
    <lineage>
        <taxon>Bacteria</taxon>
        <taxon>Bacillati</taxon>
        <taxon>Bacillota</taxon>
        <taxon>Bacilli</taxon>
        <taxon>Bacillales</taxon>
        <taxon>Bacillaceae</taxon>
        <taxon>Gracilibacillus</taxon>
    </lineage>
</organism>
<feature type="coiled-coil region" evidence="1">
    <location>
        <begin position="165"/>
        <end position="199"/>
    </location>
</feature>
<dbReference type="RefSeq" id="WP_153790990.1">
    <property type="nucleotide sequence ID" value="NZ_CP045915.1"/>
</dbReference>
<keyword evidence="1" id="KW-0175">Coiled coil</keyword>
<feature type="compositionally biased region" description="Basic and acidic residues" evidence="2">
    <location>
        <begin position="480"/>
        <end position="497"/>
    </location>
</feature>
<feature type="region of interest" description="Disordered" evidence="2">
    <location>
        <begin position="468"/>
        <end position="504"/>
    </location>
</feature>
<dbReference type="KEGG" id="grc:GI584_08700"/>
<dbReference type="AlphaFoldDB" id="A0A5Q2TJB3"/>
<feature type="region of interest" description="Disordered" evidence="2">
    <location>
        <begin position="384"/>
        <end position="412"/>
    </location>
</feature>
<reference evidence="4 5" key="1">
    <citation type="submission" date="2019-11" db="EMBL/GenBank/DDBJ databases">
        <title>Gracilibacillus salitolerans sp. nov., a moderate halophile isolated from a saline soil in northwest China.</title>
        <authorList>
            <person name="Gan L."/>
        </authorList>
    </citation>
    <scope>NUCLEOTIDE SEQUENCE [LARGE SCALE GENOMIC DNA]</scope>
    <source>
        <strain evidence="4 5">SCU50</strain>
    </source>
</reference>
<keyword evidence="3" id="KW-1133">Transmembrane helix</keyword>
<keyword evidence="3" id="KW-0472">Membrane</keyword>
<evidence type="ECO:0000256" key="3">
    <source>
        <dbReference type="SAM" id="Phobius"/>
    </source>
</evidence>
<keyword evidence="3" id="KW-0812">Transmembrane</keyword>
<dbReference type="Proteomes" id="UP000339690">
    <property type="component" value="Chromosome"/>
</dbReference>
<feature type="coiled-coil region" evidence="1">
    <location>
        <begin position="224"/>
        <end position="347"/>
    </location>
</feature>
<evidence type="ECO:0000313" key="4">
    <source>
        <dbReference type="EMBL" id="QGH34093.1"/>
    </source>
</evidence>
<protein>
    <submittedName>
        <fullName evidence="4">Uncharacterized protein</fullName>
    </submittedName>
</protein>
<proteinExistence type="predicted"/>
<evidence type="ECO:0000256" key="1">
    <source>
        <dbReference type="SAM" id="Coils"/>
    </source>
</evidence>
<name>A0A5Q2TJB3_9BACI</name>
<dbReference type="EMBL" id="CP045915">
    <property type="protein sequence ID" value="QGH34093.1"/>
    <property type="molecule type" value="Genomic_DNA"/>
</dbReference>
<dbReference type="Gene3D" id="1.10.287.1490">
    <property type="match status" value="1"/>
</dbReference>
<gene>
    <name evidence="4" type="ORF">GI584_08700</name>
</gene>
<evidence type="ECO:0000313" key="5">
    <source>
        <dbReference type="Proteomes" id="UP000339690"/>
    </source>
</evidence>